<comment type="caution">
    <text evidence="4">The sequence shown here is derived from an EMBL/GenBank/DDBJ whole genome shotgun (WGS) entry which is preliminary data.</text>
</comment>
<gene>
    <name evidence="4" type="ORF">HA299_06595</name>
</gene>
<accession>A0A832RYR4</accession>
<dbReference type="InterPro" id="IPR048515">
    <property type="entry name" value="DHH_CID"/>
</dbReference>
<dbReference type="AlphaFoldDB" id="A0A832RYR4"/>
<dbReference type="PANTHER" id="PTHR30255:SF3">
    <property type="entry name" value="SINGLE-STRANDED-DNA-SPECIFIC EXONUCLEASE RECJ"/>
    <property type="match status" value="1"/>
</dbReference>
<protein>
    <submittedName>
        <fullName evidence="4">DHH family phosphoesterase</fullName>
    </submittedName>
</protein>
<dbReference type="Pfam" id="PF21763">
    <property type="entry name" value="DHH_CID"/>
    <property type="match status" value="1"/>
</dbReference>
<feature type="domain" description="DHH-CID" evidence="3">
    <location>
        <begin position="188"/>
        <end position="270"/>
    </location>
</feature>
<dbReference type="InterPro" id="IPR003156">
    <property type="entry name" value="DHHA1_dom"/>
</dbReference>
<dbReference type="InterPro" id="IPR038763">
    <property type="entry name" value="DHH_sf"/>
</dbReference>
<dbReference type="InterPro" id="IPR051673">
    <property type="entry name" value="SSDNA_exonuclease_RecJ"/>
</dbReference>
<dbReference type="Gene3D" id="3.10.310.30">
    <property type="match status" value="1"/>
</dbReference>
<proteinExistence type="predicted"/>
<evidence type="ECO:0000259" key="1">
    <source>
        <dbReference type="Pfam" id="PF01368"/>
    </source>
</evidence>
<sequence length="461" mass="50010">MKKRAVECARYARRHESCIVVSHIDADGLTSGAIALTALQRAGLSSEIRFIKQLTSSDLEQLLNEGHELVVFTDLGSGLADQIERLKMNAIVIDHHQPAPSQLRHHLNPHLFGIDGSSKACGATSAYLFARALSRTPQGNIDLSPLAIVGAVGDMQHMKTGRLTSLNRAVLRQGSAHGYLSFGADLRLFGRQTRPLFKLLEYSTDPVLPGLTGSEDACIAFLHACGIRAKGERWRRWIDLDDDEKQRVVSNLIQHCLANGVPPARATSLVGEVYTLLTEQEGTELRDASEYSTLLNATARYECADVGLAVCLGDRDEAFKRARTLLAEHRRNLVEGLRLVREKGAKRMQSFTYFDAGANIRDTIVGIVAGMSMSFLGNDVPVVAIAESEDGMLKVSARTTPHKVRRGINLASALSKAAHVVGGSGGGHSVAAGASIPKGKKEEFLRELERVLMEQGESKSS</sequence>
<dbReference type="SUPFAM" id="SSF64182">
    <property type="entry name" value="DHH phosphoesterases"/>
    <property type="match status" value="1"/>
</dbReference>
<dbReference type="Pfam" id="PF02272">
    <property type="entry name" value="DHHA1"/>
    <property type="match status" value="1"/>
</dbReference>
<dbReference type="Gene3D" id="3.90.1640.30">
    <property type="match status" value="1"/>
</dbReference>
<name>A0A832RYR4_9EURY</name>
<dbReference type="InterPro" id="IPR001667">
    <property type="entry name" value="DDH_dom"/>
</dbReference>
<feature type="domain" description="DHHA1" evidence="2">
    <location>
        <begin position="353"/>
        <end position="453"/>
    </location>
</feature>
<dbReference type="GO" id="GO:0003676">
    <property type="term" value="F:nucleic acid binding"/>
    <property type="evidence" value="ECO:0007669"/>
    <property type="project" value="InterPro"/>
</dbReference>
<feature type="domain" description="DDH" evidence="1">
    <location>
        <begin position="19"/>
        <end position="131"/>
    </location>
</feature>
<dbReference type="EMBL" id="DUIH01000021">
    <property type="protein sequence ID" value="HIH70259.1"/>
    <property type="molecule type" value="Genomic_DNA"/>
</dbReference>
<evidence type="ECO:0000259" key="3">
    <source>
        <dbReference type="Pfam" id="PF21763"/>
    </source>
</evidence>
<dbReference type="Proteomes" id="UP000600363">
    <property type="component" value="Unassembled WGS sequence"/>
</dbReference>
<evidence type="ECO:0000313" key="4">
    <source>
        <dbReference type="EMBL" id="HIH70259.1"/>
    </source>
</evidence>
<organism evidence="4 5">
    <name type="scientific">Methermicoccus shengliensis</name>
    <dbReference type="NCBI Taxonomy" id="660064"/>
    <lineage>
        <taxon>Archaea</taxon>
        <taxon>Methanobacteriati</taxon>
        <taxon>Methanobacteriota</taxon>
        <taxon>Stenosarchaea group</taxon>
        <taxon>Methanomicrobia</taxon>
        <taxon>Methanosarcinales</taxon>
        <taxon>Methermicoccaceae</taxon>
        <taxon>Methermicoccus</taxon>
    </lineage>
</organism>
<dbReference type="PANTHER" id="PTHR30255">
    <property type="entry name" value="SINGLE-STRANDED-DNA-SPECIFIC EXONUCLEASE RECJ"/>
    <property type="match status" value="1"/>
</dbReference>
<dbReference type="GO" id="GO:0004527">
    <property type="term" value="F:exonuclease activity"/>
    <property type="evidence" value="ECO:0007669"/>
    <property type="project" value="UniProtKB-KW"/>
</dbReference>
<dbReference type="Pfam" id="PF01368">
    <property type="entry name" value="DHH"/>
    <property type="match status" value="1"/>
</dbReference>
<reference evidence="4" key="1">
    <citation type="journal article" date="2020" name="bioRxiv">
        <title>A rank-normalized archaeal taxonomy based on genome phylogeny resolves widespread incomplete and uneven classifications.</title>
        <authorList>
            <person name="Rinke C."/>
            <person name="Chuvochina M."/>
            <person name="Mussig A.J."/>
            <person name="Chaumeil P.-A."/>
            <person name="Waite D.W."/>
            <person name="Whitman W.B."/>
            <person name="Parks D.H."/>
            <person name="Hugenholtz P."/>
        </authorList>
    </citation>
    <scope>NUCLEOTIDE SEQUENCE</scope>
    <source>
        <strain evidence="4">UBA12518</strain>
    </source>
</reference>
<evidence type="ECO:0000259" key="2">
    <source>
        <dbReference type="Pfam" id="PF02272"/>
    </source>
</evidence>
<evidence type="ECO:0000313" key="5">
    <source>
        <dbReference type="Proteomes" id="UP000600363"/>
    </source>
</evidence>